<dbReference type="EMBL" id="JAJTJA010000002">
    <property type="protein sequence ID" value="KAH8703631.1"/>
    <property type="molecule type" value="Genomic_DNA"/>
</dbReference>
<dbReference type="InterPro" id="IPR044053">
    <property type="entry name" value="AsaB-like"/>
</dbReference>
<evidence type="ECO:0000313" key="2">
    <source>
        <dbReference type="EMBL" id="KAH8703631.1"/>
    </source>
</evidence>
<organism evidence="2 3">
    <name type="scientific">Talaromyces proteolyticus</name>
    <dbReference type="NCBI Taxonomy" id="1131652"/>
    <lineage>
        <taxon>Eukaryota</taxon>
        <taxon>Fungi</taxon>
        <taxon>Dikarya</taxon>
        <taxon>Ascomycota</taxon>
        <taxon>Pezizomycotina</taxon>
        <taxon>Eurotiomycetes</taxon>
        <taxon>Eurotiomycetidae</taxon>
        <taxon>Eurotiales</taxon>
        <taxon>Trichocomaceae</taxon>
        <taxon>Talaromyces</taxon>
        <taxon>Talaromyces sect. Bacilispori</taxon>
    </lineage>
</organism>
<keyword evidence="2" id="KW-0808">Transferase</keyword>
<dbReference type="NCBIfam" id="NF041278">
    <property type="entry name" value="CmcJ_NvfI_EfuI"/>
    <property type="match status" value="1"/>
</dbReference>
<dbReference type="AlphaFoldDB" id="A0AAD4KXZ7"/>
<dbReference type="GeneID" id="70252966"/>
<dbReference type="RefSeq" id="XP_046076649.1">
    <property type="nucleotide sequence ID" value="XM_046222680.1"/>
</dbReference>
<reference evidence="2" key="1">
    <citation type="submission" date="2021-12" db="EMBL/GenBank/DDBJ databases">
        <title>Convergent genome expansion in fungi linked to evolution of root-endophyte symbiosis.</title>
        <authorList>
            <consortium name="DOE Joint Genome Institute"/>
            <person name="Ke Y.-H."/>
            <person name="Bonito G."/>
            <person name="Liao H.-L."/>
            <person name="Looney B."/>
            <person name="Rojas-Flechas A."/>
            <person name="Nash J."/>
            <person name="Hameed K."/>
            <person name="Schadt C."/>
            <person name="Martin F."/>
            <person name="Crous P.W."/>
            <person name="Miettinen O."/>
            <person name="Magnuson J.K."/>
            <person name="Labbe J."/>
            <person name="Jacobson D."/>
            <person name="Doktycz M.J."/>
            <person name="Veneault-Fourrey C."/>
            <person name="Kuo A."/>
            <person name="Mondo S."/>
            <person name="Calhoun S."/>
            <person name="Riley R."/>
            <person name="Ohm R."/>
            <person name="LaButti K."/>
            <person name="Andreopoulos B."/>
            <person name="Pangilinan J."/>
            <person name="Nolan M."/>
            <person name="Tritt A."/>
            <person name="Clum A."/>
            <person name="Lipzen A."/>
            <person name="Daum C."/>
            <person name="Barry K."/>
            <person name="Grigoriev I.V."/>
            <person name="Vilgalys R."/>
        </authorList>
    </citation>
    <scope>NUCLEOTIDE SEQUENCE</scope>
    <source>
        <strain evidence="2">PMI_201</strain>
    </source>
</reference>
<keyword evidence="3" id="KW-1185">Reference proteome</keyword>
<gene>
    <name evidence="2" type="ORF">BGW36DRAFT_89349</name>
</gene>
<evidence type="ECO:0000313" key="3">
    <source>
        <dbReference type="Proteomes" id="UP001201262"/>
    </source>
</evidence>
<dbReference type="GO" id="GO:0032259">
    <property type="term" value="P:methylation"/>
    <property type="evidence" value="ECO:0007669"/>
    <property type="project" value="UniProtKB-KW"/>
</dbReference>
<name>A0AAD4KXZ7_9EURO</name>
<dbReference type="Proteomes" id="UP001201262">
    <property type="component" value="Unassembled WGS sequence"/>
</dbReference>
<dbReference type="GO" id="GO:0008168">
    <property type="term" value="F:methyltransferase activity"/>
    <property type="evidence" value="ECO:0007669"/>
    <property type="project" value="UniProtKB-KW"/>
</dbReference>
<dbReference type="PANTHER" id="PTHR34598:SF3">
    <property type="entry name" value="OXIDOREDUCTASE AN1597"/>
    <property type="match status" value="1"/>
</dbReference>
<sequence>METRVRYLARSPIFETEKAFSTDFPVDHVEGARRTNHEADDRLMTVAAIQNPSQWKLDVHGFCLLHAETHLDRNDVYTKKREIQDAYWYQIEAILHKHFPHYSRIESYDLTVRKRDPEFPAIVRGYRDEYEQPSSTAHSDYSQKGGFLTLQHCFPGQDDYWKDKDFDMLNVWRPLTPTDDWPLALCDYTTIDTEEDIRINDAIRRDLVGEGSLLHHNEAHRWYYFKDQGVNDLIVFRNSDAYGKRARGFHAAVSNPEAKGPLRESVEVRLVAFY</sequence>
<accession>A0AAD4KXZ7</accession>
<proteinExistence type="inferred from homology"/>
<protein>
    <submittedName>
        <fullName evidence="2">CmcJ-like methyltransferase</fullName>
    </submittedName>
</protein>
<comment type="caution">
    <text evidence="2">The sequence shown here is derived from an EMBL/GenBank/DDBJ whole genome shotgun (WGS) entry which is preliminary data.</text>
</comment>
<keyword evidence="2" id="KW-0489">Methyltransferase</keyword>
<comment type="similarity">
    <text evidence="1">Belongs to the asaB hydroxylase/desaturase family.</text>
</comment>
<dbReference type="PANTHER" id="PTHR34598">
    <property type="entry name" value="BLL6449 PROTEIN"/>
    <property type="match status" value="1"/>
</dbReference>
<dbReference type="GO" id="GO:0016491">
    <property type="term" value="F:oxidoreductase activity"/>
    <property type="evidence" value="ECO:0007669"/>
    <property type="project" value="InterPro"/>
</dbReference>
<evidence type="ECO:0000256" key="1">
    <source>
        <dbReference type="ARBA" id="ARBA00023604"/>
    </source>
</evidence>